<dbReference type="AlphaFoldDB" id="A0A1I3VR97"/>
<evidence type="ECO:0000256" key="4">
    <source>
        <dbReference type="ARBA" id="ARBA00022842"/>
    </source>
</evidence>
<name>A0A1I3VR97_9BACL</name>
<dbReference type="GO" id="GO:0016787">
    <property type="term" value="F:hydrolase activity"/>
    <property type="evidence" value="ECO:0007669"/>
    <property type="project" value="UniProtKB-KW"/>
</dbReference>
<keyword evidence="3" id="KW-0378">Hydrolase</keyword>
<keyword evidence="5" id="KW-0119">Carbohydrate metabolism</keyword>
<keyword evidence="4" id="KW-0460">Magnesium</keyword>
<comment type="cofactor">
    <cofactor evidence="1">
        <name>Mg(2+)</name>
        <dbReference type="ChEBI" id="CHEBI:18420"/>
    </cofactor>
</comment>
<dbReference type="PANTHER" id="PTHR31609:SF1">
    <property type="entry name" value="CARBOHYDRATE DEACETYLASE"/>
    <property type="match status" value="1"/>
</dbReference>
<dbReference type="Pfam" id="PF04794">
    <property type="entry name" value="YdjC"/>
    <property type="match status" value="1"/>
</dbReference>
<evidence type="ECO:0000313" key="6">
    <source>
        <dbReference type="EMBL" id="SFJ97934.1"/>
    </source>
</evidence>
<dbReference type="PANTHER" id="PTHR31609">
    <property type="entry name" value="YDJC DEACETYLASE FAMILY MEMBER"/>
    <property type="match status" value="1"/>
</dbReference>
<dbReference type="SUPFAM" id="SSF88713">
    <property type="entry name" value="Glycoside hydrolase/deacetylase"/>
    <property type="match status" value="1"/>
</dbReference>
<evidence type="ECO:0008006" key="8">
    <source>
        <dbReference type="Google" id="ProtNLM"/>
    </source>
</evidence>
<protein>
    <recommendedName>
        <fullName evidence="8">ChbG/HpnK family deacetylase</fullName>
    </recommendedName>
</protein>
<organism evidence="6 7">
    <name type="scientific">Brevibacillus centrosporus</name>
    <dbReference type="NCBI Taxonomy" id="54910"/>
    <lineage>
        <taxon>Bacteria</taxon>
        <taxon>Bacillati</taxon>
        <taxon>Bacillota</taxon>
        <taxon>Bacilli</taxon>
        <taxon>Bacillales</taxon>
        <taxon>Paenibacillaceae</taxon>
        <taxon>Brevibacillus</taxon>
    </lineage>
</organism>
<evidence type="ECO:0000256" key="3">
    <source>
        <dbReference type="ARBA" id="ARBA00022801"/>
    </source>
</evidence>
<dbReference type="EMBL" id="FORT01000007">
    <property type="protein sequence ID" value="SFJ97934.1"/>
    <property type="molecule type" value="Genomic_DNA"/>
</dbReference>
<accession>A0A1I3VR97</accession>
<dbReference type="InterPro" id="IPR011330">
    <property type="entry name" value="Glyco_hydro/deAcase_b/a-brl"/>
</dbReference>
<dbReference type="STRING" id="1884381.SAMN05518846_107152"/>
<evidence type="ECO:0000256" key="2">
    <source>
        <dbReference type="ARBA" id="ARBA00022723"/>
    </source>
</evidence>
<keyword evidence="7" id="KW-1185">Reference proteome</keyword>
<keyword evidence="2" id="KW-0479">Metal-binding</keyword>
<evidence type="ECO:0000256" key="5">
    <source>
        <dbReference type="ARBA" id="ARBA00023277"/>
    </source>
</evidence>
<evidence type="ECO:0000313" key="7">
    <source>
        <dbReference type="Proteomes" id="UP000198915"/>
    </source>
</evidence>
<reference evidence="7" key="1">
    <citation type="submission" date="2016-10" db="EMBL/GenBank/DDBJ databases">
        <authorList>
            <person name="Varghese N."/>
            <person name="Submissions S."/>
        </authorList>
    </citation>
    <scope>NUCLEOTIDE SEQUENCE [LARGE SCALE GENOMIC DNA]</scope>
    <source>
        <strain evidence="7">OK042</strain>
    </source>
</reference>
<evidence type="ECO:0000256" key="1">
    <source>
        <dbReference type="ARBA" id="ARBA00001946"/>
    </source>
</evidence>
<gene>
    <name evidence="6" type="ORF">SAMN05518846_107152</name>
</gene>
<sequence>MKIIINADDFGMSSTTDDAILQTFSIGALTSTTIVANGSTFEAACQRAHEERLQNQVGLHINLNDGLPLTDAIRKSPRFCDEHGFFRPRTHSLPRLFLPLSADDKKALATEIRAQIHRCRQHGLPLSHADSHNHVHTEIIVGTLIMDVLKEESIPFLRLTRNIGSDMSTAKKVYKYLYNSLLSSKGLRGVNYFGEFEDMIAIYRNGGPKLGSVEIMCHPIDTKNGQINDLCGASITQQFQELAALIPEMELTTYGQTKLAG</sequence>
<dbReference type="InterPro" id="IPR006879">
    <property type="entry name" value="YdjC-like"/>
</dbReference>
<dbReference type="Gene3D" id="3.20.20.370">
    <property type="entry name" value="Glycoside hydrolase/deacetylase"/>
    <property type="match status" value="1"/>
</dbReference>
<dbReference type="RefSeq" id="WP_092268700.1">
    <property type="nucleotide sequence ID" value="NZ_BJOE01000021.1"/>
</dbReference>
<dbReference type="GO" id="GO:0005975">
    <property type="term" value="P:carbohydrate metabolic process"/>
    <property type="evidence" value="ECO:0007669"/>
    <property type="project" value="InterPro"/>
</dbReference>
<dbReference type="Proteomes" id="UP000198915">
    <property type="component" value="Unassembled WGS sequence"/>
</dbReference>
<dbReference type="GO" id="GO:0046872">
    <property type="term" value="F:metal ion binding"/>
    <property type="evidence" value="ECO:0007669"/>
    <property type="project" value="UniProtKB-KW"/>
</dbReference>
<dbReference type="GO" id="GO:0019213">
    <property type="term" value="F:deacetylase activity"/>
    <property type="evidence" value="ECO:0007669"/>
    <property type="project" value="TreeGrafter"/>
</dbReference>
<proteinExistence type="predicted"/>